<keyword evidence="1" id="KW-1133">Transmembrane helix</keyword>
<proteinExistence type="predicted"/>
<dbReference type="OrthoDB" id="5344006at2759"/>
<keyword evidence="1" id="KW-0472">Membrane</keyword>
<comment type="caution">
    <text evidence="2">The sequence shown here is derived from an EMBL/GenBank/DDBJ whole genome shotgun (WGS) entry which is preliminary data.</text>
</comment>
<name>A0A364L215_TALAM</name>
<dbReference type="AlphaFoldDB" id="A0A364L215"/>
<organism evidence="2 3">
    <name type="scientific">Talaromyces amestolkiae</name>
    <dbReference type="NCBI Taxonomy" id="1196081"/>
    <lineage>
        <taxon>Eukaryota</taxon>
        <taxon>Fungi</taxon>
        <taxon>Dikarya</taxon>
        <taxon>Ascomycota</taxon>
        <taxon>Pezizomycotina</taxon>
        <taxon>Eurotiomycetes</taxon>
        <taxon>Eurotiomycetidae</taxon>
        <taxon>Eurotiales</taxon>
        <taxon>Trichocomaceae</taxon>
        <taxon>Talaromyces</taxon>
        <taxon>Talaromyces sect. Talaromyces</taxon>
    </lineage>
</organism>
<feature type="transmembrane region" description="Helical" evidence="1">
    <location>
        <begin position="80"/>
        <end position="100"/>
    </location>
</feature>
<feature type="transmembrane region" description="Helical" evidence="1">
    <location>
        <begin position="20"/>
        <end position="38"/>
    </location>
</feature>
<accession>A0A364L215</accession>
<keyword evidence="1" id="KW-0812">Transmembrane</keyword>
<feature type="transmembrane region" description="Helical" evidence="1">
    <location>
        <begin position="132"/>
        <end position="149"/>
    </location>
</feature>
<dbReference type="EMBL" id="MIKG01000010">
    <property type="protein sequence ID" value="RAO69848.1"/>
    <property type="molecule type" value="Genomic_DNA"/>
</dbReference>
<dbReference type="Proteomes" id="UP000249363">
    <property type="component" value="Unassembled WGS sequence"/>
</dbReference>
<evidence type="ECO:0008006" key="4">
    <source>
        <dbReference type="Google" id="ProtNLM"/>
    </source>
</evidence>
<dbReference type="GeneID" id="63795076"/>
<keyword evidence="3" id="KW-1185">Reference proteome</keyword>
<evidence type="ECO:0000256" key="1">
    <source>
        <dbReference type="SAM" id="Phobius"/>
    </source>
</evidence>
<feature type="transmembrane region" description="Helical" evidence="1">
    <location>
        <begin position="50"/>
        <end position="73"/>
    </location>
</feature>
<reference evidence="2 3" key="1">
    <citation type="journal article" date="2017" name="Biotechnol. Biofuels">
        <title>Differential beta-glucosidase expression as a function of carbon source availability in Talaromyces amestolkiae: a genomic and proteomic approach.</title>
        <authorList>
            <person name="de Eugenio L.I."/>
            <person name="Mendez-Liter J.A."/>
            <person name="Nieto-Dominguez M."/>
            <person name="Alonso L."/>
            <person name="Gil-Munoz J."/>
            <person name="Barriuso J."/>
            <person name="Prieto A."/>
            <person name="Martinez M.J."/>
        </authorList>
    </citation>
    <scope>NUCLEOTIDE SEQUENCE [LARGE SCALE GENOMIC DNA]</scope>
    <source>
        <strain evidence="2 3">CIB</strain>
    </source>
</reference>
<evidence type="ECO:0000313" key="2">
    <source>
        <dbReference type="EMBL" id="RAO69848.1"/>
    </source>
</evidence>
<dbReference type="RefSeq" id="XP_040734364.1">
    <property type="nucleotide sequence ID" value="XM_040878382.1"/>
</dbReference>
<gene>
    <name evidence="2" type="ORF">BHQ10_005860</name>
</gene>
<protein>
    <recommendedName>
        <fullName evidence="4">MARVEL domain-containing protein</fullName>
    </recommendedName>
</protein>
<evidence type="ECO:0000313" key="3">
    <source>
        <dbReference type="Proteomes" id="UP000249363"/>
    </source>
</evidence>
<sequence length="306" mass="34231">MRNRNTPSPYRPGAFHFTRAFIWLSTLIVTGIMIYFVVHLHSDGFKVPYAFLIILITCLLTLINLLLTTLLYARNSLRPVFSLSANVILLILWIISLAFLGYSMRGTLMTTCNVDSWGTSTGVMVCRVYKTLFSFIVVATVFTFVHTIIDGVARKDQRNLAVLAAYDSMNNNASYGGQDYKLHARGESAVPLAAVPAVPVHDESRPDPNATRADVYNALGTVRHDDTAQQQQYHQQFQPQGGHDVEYYDGVPDVPPANGVRWASAAATRQTPYSPLHTRFDEQQTGYEAFRPHRTPYDEGGYGYRG</sequence>